<keyword evidence="2" id="KW-1185">Reference proteome</keyword>
<sequence length="36" mass="3940">MAKDADSSRLISAAGIARLQESRGSRNYETTSVQRN</sequence>
<name>A0A1R3IGY3_9ROSI</name>
<comment type="caution">
    <text evidence="1">The sequence shown here is derived from an EMBL/GenBank/DDBJ whole genome shotgun (WGS) entry which is preliminary data.</text>
</comment>
<dbReference type="EMBL" id="AWUE01018196">
    <property type="protein sequence ID" value="OMO81837.1"/>
    <property type="molecule type" value="Genomic_DNA"/>
</dbReference>
<evidence type="ECO:0000313" key="2">
    <source>
        <dbReference type="Proteomes" id="UP000187203"/>
    </source>
</evidence>
<protein>
    <submittedName>
        <fullName evidence="1">Uncharacterized protein</fullName>
    </submittedName>
</protein>
<accession>A0A1R3IGY3</accession>
<gene>
    <name evidence="1" type="ORF">COLO4_23414</name>
</gene>
<dbReference type="AlphaFoldDB" id="A0A1R3IGY3"/>
<dbReference type="Proteomes" id="UP000187203">
    <property type="component" value="Unassembled WGS sequence"/>
</dbReference>
<proteinExistence type="predicted"/>
<reference evidence="2" key="1">
    <citation type="submission" date="2013-09" db="EMBL/GenBank/DDBJ databases">
        <title>Corchorus olitorius genome sequencing.</title>
        <authorList>
            <person name="Alam M."/>
            <person name="Haque M.S."/>
            <person name="Islam M.S."/>
            <person name="Emdad E.M."/>
            <person name="Islam M.M."/>
            <person name="Ahmed B."/>
            <person name="Halim A."/>
            <person name="Hossen Q.M.M."/>
            <person name="Hossain M.Z."/>
            <person name="Ahmed R."/>
            <person name="Khan M.M."/>
            <person name="Islam R."/>
            <person name="Rashid M.M."/>
            <person name="Khan S.A."/>
            <person name="Rahman M.S."/>
            <person name="Alam M."/>
            <person name="Yahiya A.S."/>
            <person name="Khan M.S."/>
            <person name="Azam M.S."/>
            <person name="Haque T."/>
            <person name="Lashkar M.Z.H."/>
            <person name="Akhand A.I."/>
            <person name="Morshed G."/>
            <person name="Roy S."/>
            <person name="Uddin K.S."/>
            <person name="Rabeya T."/>
            <person name="Hossain A.S."/>
            <person name="Chowdhury A."/>
            <person name="Snigdha A.R."/>
            <person name="Mortoza M.S."/>
            <person name="Matin S.A."/>
            <person name="Hoque S.M.E."/>
            <person name="Islam M.K."/>
            <person name="Roy D.K."/>
            <person name="Haider R."/>
            <person name="Moosa M.M."/>
            <person name="Elias S.M."/>
            <person name="Hasan A.M."/>
            <person name="Jahan S."/>
            <person name="Shafiuddin M."/>
            <person name="Mahmood N."/>
            <person name="Shommy N.S."/>
        </authorList>
    </citation>
    <scope>NUCLEOTIDE SEQUENCE [LARGE SCALE GENOMIC DNA]</scope>
    <source>
        <strain evidence="2">cv. O-4</strain>
    </source>
</reference>
<organism evidence="1 2">
    <name type="scientific">Corchorus olitorius</name>
    <dbReference type="NCBI Taxonomy" id="93759"/>
    <lineage>
        <taxon>Eukaryota</taxon>
        <taxon>Viridiplantae</taxon>
        <taxon>Streptophyta</taxon>
        <taxon>Embryophyta</taxon>
        <taxon>Tracheophyta</taxon>
        <taxon>Spermatophyta</taxon>
        <taxon>Magnoliopsida</taxon>
        <taxon>eudicotyledons</taxon>
        <taxon>Gunneridae</taxon>
        <taxon>Pentapetalae</taxon>
        <taxon>rosids</taxon>
        <taxon>malvids</taxon>
        <taxon>Malvales</taxon>
        <taxon>Malvaceae</taxon>
        <taxon>Grewioideae</taxon>
        <taxon>Apeibeae</taxon>
        <taxon>Corchorus</taxon>
    </lineage>
</organism>
<evidence type="ECO:0000313" key="1">
    <source>
        <dbReference type="EMBL" id="OMO81837.1"/>
    </source>
</evidence>